<accession>A0A1A9W2V2</accession>
<reference evidence="1" key="2">
    <citation type="submission" date="2020-05" db="UniProtKB">
        <authorList>
            <consortium name="EnsemblMetazoa"/>
        </authorList>
    </citation>
    <scope>IDENTIFICATION</scope>
    <source>
        <strain evidence="1">IAEA</strain>
    </source>
</reference>
<dbReference type="VEuPathDB" id="VectorBase:GBRI004342"/>
<evidence type="ECO:0000313" key="2">
    <source>
        <dbReference type="Proteomes" id="UP000091820"/>
    </source>
</evidence>
<reference evidence="2" key="1">
    <citation type="submission" date="2014-03" db="EMBL/GenBank/DDBJ databases">
        <authorList>
            <person name="Aksoy S."/>
            <person name="Warren W."/>
            <person name="Wilson R.K."/>
        </authorList>
    </citation>
    <scope>NUCLEOTIDE SEQUENCE [LARGE SCALE GENOMIC DNA]</scope>
    <source>
        <strain evidence="2">IAEA</strain>
    </source>
</reference>
<protein>
    <submittedName>
        <fullName evidence="1">Uncharacterized protein</fullName>
    </submittedName>
</protein>
<dbReference type="EnsemblMetazoa" id="GBRI004342-RA">
    <property type="protein sequence ID" value="GBRI004342-PA"/>
    <property type="gene ID" value="GBRI004342"/>
</dbReference>
<dbReference type="AlphaFoldDB" id="A0A1A9W2V2"/>
<keyword evidence="2" id="KW-1185">Reference proteome</keyword>
<proteinExistence type="predicted"/>
<organism evidence="1 2">
    <name type="scientific">Glossina brevipalpis</name>
    <dbReference type="NCBI Taxonomy" id="37001"/>
    <lineage>
        <taxon>Eukaryota</taxon>
        <taxon>Metazoa</taxon>
        <taxon>Ecdysozoa</taxon>
        <taxon>Arthropoda</taxon>
        <taxon>Hexapoda</taxon>
        <taxon>Insecta</taxon>
        <taxon>Pterygota</taxon>
        <taxon>Neoptera</taxon>
        <taxon>Endopterygota</taxon>
        <taxon>Diptera</taxon>
        <taxon>Brachycera</taxon>
        <taxon>Muscomorpha</taxon>
        <taxon>Hippoboscoidea</taxon>
        <taxon>Glossinidae</taxon>
        <taxon>Glossina</taxon>
    </lineage>
</organism>
<dbReference type="Proteomes" id="UP000091820">
    <property type="component" value="Unassembled WGS sequence"/>
</dbReference>
<sequence length="132" mass="15211">MFLILIRRYCHNNNWNSQLNGYWNVKRHGVNNNKTLCWLTLTLILLSGGIWNESSFGNGCYAFDIDSLKPLTNVWQNKSKKQGVCQMLPLKLDDNCLRSAVCGKRQLYLACTQSVFSSRRSFGKLISIFIKK</sequence>
<name>A0A1A9W2V2_9MUSC</name>
<evidence type="ECO:0000313" key="1">
    <source>
        <dbReference type="EnsemblMetazoa" id="GBRI004342-PA"/>
    </source>
</evidence>